<dbReference type="VEuPathDB" id="TriTrypDB:BSAL_47035c"/>
<evidence type="ECO:0000256" key="1">
    <source>
        <dbReference type="SAM" id="MobiDB-lite"/>
    </source>
</evidence>
<evidence type="ECO:0000313" key="2">
    <source>
        <dbReference type="EMBL" id="CUG94208.1"/>
    </source>
</evidence>
<sequence length="598" mass="68446">MPPRWHHRDSHKSNLRRKVSSLSPCQRRPCPCSRCMKIGKRCQCLRWLASKFDPYEECEVSELRGAPLEESGDALMILQCRREFFILVTQKKIFAADVNPKRRHSTSPNSYRAEFFEFKNMSCEGTTQFAHATALAPQRFTQIKSTTQSFFLVTVSTEALSMFEVHEDRQTVPVFKMYPDRVQPHRFTPIFHPVENSLLIFYQSLARQEVCTLDTVTFKMQSVCKLPRPSSLRFYSQPSAEDMKQRRKQKRQGIPTEPEPEVPQSNFALSTDGAHLLRYNVTMHVMSIYSWDEIRARSEVPGTYVNVSLVREPFPPPPDPFAAARMVAKSREPLTKGSNCVWIVAESLDLQRFQSKRHMTKASTTDGSEDGGDATRVLSDEVIRDLAFADKFARETKEVFQRVAAAFGAKFVPYEPQPFAFTPSPEDDYDEDELKRMEDEYYSAMPRHSGVWAASIVSPLEAVQCAIKMIREYLRAPWDEEVLASQPLYAPIKMEYQPKTALEKRFPSEPDPEATTWLSRGPRLRYYICSGETTSYVHVLHEQINPLVTADVDGVIVIDPKLRRVLKPLIPFICRDPVPTVEMGAALLAVPPELSSWL</sequence>
<reference evidence="3" key="1">
    <citation type="submission" date="2015-09" db="EMBL/GenBank/DDBJ databases">
        <authorList>
            <consortium name="Pathogen Informatics"/>
        </authorList>
    </citation>
    <scope>NUCLEOTIDE SEQUENCE [LARGE SCALE GENOMIC DNA]</scope>
    <source>
        <strain evidence="3">Lake Konstanz</strain>
    </source>
</reference>
<protein>
    <submittedName>
        <fullName evidence="2">Uncharacterized protein</fullName>
    </submittedName>
</protein>
<dbReference type="EMBL" id="CYKH01002227">
    <property type="protein sequence ID" value="CUG94208.1"/>
    <property type="molecule type" value="Genomic_DNA"/>
</dbReference>
<dbReference type="Proteomes" id="UP000051952">
    <property type="component" value="Unassembled WGS sequence"/>
</dbReference>
<gene>
    <name evidence="2" type="ORF">BSAL_47035c</name>
</gene>
<organism evidence="2 3">
    <name type="scientific">Bodo saltans</name>
    <name type="common">Flagellated protozoan</name>
    <dbReference type="NCBI Taxonomy" id="75058"/>
    <lineage>
        <taxon>Eukaryota</taxon>
        <taxon>Discoba</taxon>
        <taxon>Euglenozoa</taxon>
        <taxon>Kinetoplastea</taxon>
        <taxon>Metakinetoplastina</taxon>
        <taxon>Eubodonida</taxon>
        <taxon>Bodonidae</taxon>
        <taxon>Bodo</taxon>
    </lineage>
</organism>
<proteinExistence type="predicted"/>
<dbReference type="AlphaFoldDB" id="A0A0S4JYH8"/>
<name>A0A0S4JYH8_BODSA</name>
<keyword evidence="3" id="KW-1185">Reference proteome</keyword>
<feature type="region of interest" description="Disordered" evidence="1">
    <location>
        <begin position="234"/>
        <end position="266"/>
    </location>
</feature>
<evidence type="ECO:0000313" key="3">
    <source>
        <dbReference type="Proteomes" id="UP000051952"/>
    </source>
</evidence>
<accession>A0A0S4JYH8</accession>